<gene>
    <name evidence="4" type="ORF">HMPREF9098_2036</name>
</gene>
<evidence type="ECO:0000313" key="4">
    <source>
        <dbReference type="EMBL" id="EGC16442.1"/>
    </source>
</evidence>
<accession>F0F1Q1</accession>
<dbReference type="PROSITE" id="PS50994">
    <property type="entry name" value="INTEGRASE"/>
    <property type="match status" value="1"/>
</dbReference>
<dbReference type="GO" id="GO:0003677">
    <property type="term" value="F:DNA binding"/>
    <property type="evidence" value="ECO:0007669"/>
    <property type="project" value="InterPro"/>
</dbReference>
<dbReference type="InterPro" id="IPR009061">
    <property type="entry name" value="DNA-bd_dom_put_sf"/>
</dbReference>
<evidence type="ECO:0000259" key="3">
    <source>
        <dbReference type="PROSITE" id="PS51702"/>
    </source>
</evidence>
<dbReference type="PROSITE" id="PS51702">
    <property type="entry name" value="HTH_MU"/>
    <property type="match status" value="1"/>
</dbReference>
<evidence type="ECO:0000313" key="5">
    <source>
        <dbReference type="Proteomes" id="UP000004088"/>
    </source>
</evidence>
<feature type="region of interest" description="Disordered" evidence="1">
    <location>
        <begin position="650"/>
        <end position="677"/>
    </location>
</feature>
<sequence length="726" mass="80985">MKAYFSIQELLDMGLPELPMSKSGMIKRVKEGAWQFREVAGRGGKGGKKREYMPPPEVQAAIMRQQQEQVLATAQFAALPVAALPDADTAPVADGSTEVQRQREGARLGVLNAIERLMAETKVGKDEAITGFLVSAQHPDMPHLAHMLRLANDRRGGGAALPSKRTIHRWFKQREESGSLLPKVPQKDLSLPEWFKRFLVFYRTPQKPSVQAAFELFARAELAQQPLAKLPSVHQARRWLDKLGNVAREDGRLGSRELKTVKPYKVRDFKNLQPTDIYTADGHTFDAEVLHPDSGKPFRPEITTVADVATRKIVGWSVDLAESGYAVLSAVCHAVKTGGIPAVFYVDNGGGYKNALMSDQATGLMGRLGITMRHSLPYSSQARGVIERLHQTVWVQAAKRLQSYIGADMDKQAGQAVHKAGRKLMKQEAALKGVPALGNILSLSPNLLPDFDEFRRIAAQAVEDYNNRPHRSLPKITDISGSPRHMTPNELWALKESQGAEIQTVDEAESLYLFMPQEVRVVQRGQVTLRRNVYYSAALQEYNGDRLRVAFDMHNAERVWLFDDDGRYVCHADWNGNRIDYMPVSVIEQAKEKRVAGQIKRLDNKQSILAAARPARVLEHQGRMNLGGRTLDMQALQQQAQLAMAKMQPKADEPAPPKAKVTAFRPSEPPPEGWVRPATPQARAAEFARLSALPRESWTAEQAKFMATPQVQQEAAVLERMRQMYG</sequence>
<protein>
    <submittedName>
        <fullName evidence="4">Integrase core domain protein</fullName>
    </submittedName>
</protein>
<dbReference type="Gene3D" id="3.30.420.10">
    <property type="entry name" value="Ribonuclease H-like superfamily/Ribonuclease H"/>
    <property type="match status" value="1"/>
</dbReference>
<dbReference type="EMBL" id="AEWV01000041">
    <property type="protein sequence ID" value="EGC16442.1"/>
    <property type="molecule type" value="Genomic_DNA"/>
</dbReference>
<dbReference type="Pfam" id="PF09299">
    <property type="entry name" value="Mu-transpos_C"/>
    <property type="match status" value="1"/>
</dbReference>
<evidence type="ECO:0000256" key="1">
    <source>
        <dbReference type="SAM" id="MobiDB-lite"/>
    </source>
</evidence>
<dbReference type="SUPFAM" id="SSF46955">
    <property type="entry name" value="Putative DNA-binding domain"/>
    <property type="match status" value="1"/>
</dbReference>
<dbReference type="SUPFAM" id="SSF50610">
    <property type="entry name" value="mu transposase, C-terminal domain"/>
    <property type="match status" value="1"/>
</dbReference>
<dbReference type="GO" id="GO:0015074">
    <property type="term" value="P:DNA integration"/>
    <property type="evidence" value="ECO:0007669"/>
    <property type="project" value="InterPro"/>
</dbReference>
<dbReference type="Gene3D" id="1.10.10.10">
    <property type="entry name" value="Winged helix-like DNA-binding domain superfamily/Winged helix DNA-binding domain"/>
    <property type="match status" value="1"/>
</dbReference>
<comment type="caution">
    <text evidence="4">The sequence shown here is derived from an EMBL/GenBank/DDBJ whole genome shotgun (WGS) entry which is preliminary data.</text>
</comment>
<dbReference type="InterPro" id="IPR036397">
    <property type="entry name" value="RNaseH_sf"/>
</dbReference>
<dbReference type="SUPFAM" id="SSF53098">
    <property type="entry name" value="Ribonuclease H-like"/>
    <property type="match status" value="1"/>
</dbReference>
<proteinExistence type="predicted"/>
<dbReference type="Proteomes" id="UP000004088">
    <property type="component" value="Unassembled WGS sequence"/>
</dbReference>
<dbReference type="Pfam" id="PF02316">
    <property type="entry name" value="HTH_Tnp_Mu_1"/>
    <property type="match status" value="1"/>
</dbReference>
<dbReference type="InterPro" id="IPR012337">
    <property type="entry name" value="RNaseH-like_sf"/>
</dbReference>
<dbReference type="HOGENOM" id="CLU_017655_0_0_4"/>
<dbReference type="InterPro" id="IPR001584">
    <property type="entry name" value="Integrase_cat-core"/>
</dbReference>
<feature type="domain" description="Integrase catalytic" evidence="2">
    <location>
        <begin position="270"/>
        <end position="496"/>
    </location>
</feature>
<dbReference type="InterPro" id="IPR009004">
    <property type="entry name" value="Transposase_Mu_C"/>
</dbReference>
<dbReference type="InterPro" id="IPR015378">
    <property type="entry name" value="Transposase-like_Mu_C"/>
</dbReference>
<reference evidence="4 5" key="1">
    <citation type="submission" date="2011-01" db="EMBL/GenBank/DDBJ databases">
        <authorList>
            <person name="Muzny D."/>
            <person name="Qin X."/>
            <person name="Deng J."/>
            <person name="Jiang H."/>
            <person name="Liu Y."/>
            <person name="Qu J."/>
            <person name="Song X.-Z."/>
            <person name="Zhang L."/>
            <person name="Thornton R."/>
            <person name="Coyle M."/>
            <person name="Francisco L."/>
            <person name="Jackson L."/>
            <person name="Javaid M."/>
            <person name="Korchina V."/>
            <person name="Kovar C."/>
            <person name="Mata R."/>
            <person name="Mathew T."/>
            <person name="Ngo R."/>
            <person name="Nguyen L."/>
            <person name="Nguyen N."/>
            <person name="Okwuonu G."/>
            <person name="Ongeri F."/>
            <person name="Pham C."/>
            <person name="Simmons D."/>
            <person name="Wilczek-Boney K."/>
            <person name="Hale W."/>
            <person name="Jakkamsetti A."/>
            <person name="Pham P."/>
            <person name="Ruth R."/>
            <person name="San Lucas F."/>
            <person name="Warren J."/>
            <person name="Zhang J."/>
            <person name="Zhao Z."/>
            <person name="Zhou C."/>
            <person name="Zhu D."/>
            <person name="Lee S."/>
            <person name="Bess C."/>
            <person name="Blankenburg K."/>
            <person name="Forbes L."/>
            <person name="Fu Q."/>
            <person name="Gubbala S."/>
            <person name="Hirani K."/>
            <person name="Jayaseelan J.C."/>
            <person name="Lara F."/>
            <person name="Munidasa M."/>
            <person name="Palculict T."/>
            <person name="Patil S."/>
            <person name="Pu L.-L."/>
            <person name="Saada N."/>
            <person name="Tang L."/>
            <person name="Weissenberger G."/>
            <person name="Zhu Y."/>
            <person name="Hemphill L."/>
            <person name="Shang Y."/>
            <person name="Youmans B."/>
            <person name="Ayvaz T."/>
            <person name="Ross M."/>
            <person name="Santibanez J."/>
            <person name="Aqrawi P."/>
            <person name="Gross S."/>
            <person name="Joshi V."/>
            <person name="Fowler G."/>
            <person name="Nazareth L."/>
            <person name="Reid J."/>
            <person name="Worley K."/>
            <person name="Petrosino J."/>
            <person name="Highlander S."/>
            <person name="Gibbs R."/>
        </authorList>
    </citation>
    <scope>NUCLEOTIDE SEQUENCE [LARGE SCALE GENOMIC DNA]</scope>
    <source>
        <strain evidence="4 5">ATCC 33394</strain>
    </source>
</reference>
<dbReference type="STRING" id="888741.HMPREF9098_2036"/>
<dbReference type="InterPro" id="IPR003314">
    <property type="entry name" value="Mu-type_HTH"/>
</dbReference>
<evidence type="ECO:0000259" key="2">
    <source>
        <dbReference type="PROSITE" id="PS50994"/>
    </source>
</evidence>
<keyword evidence="5" id="KW-1185">Reference proteome</keyword>
<organism evidence="4 5">
    <name type="scientific">Kingella denitrificans ATCC 33394</name>
    <dbReference type="NCBI Taxonomy" id="888741"/>
    <lineage>
        <taxon>Bacteria</taxon>
        <taxon>Pseudomonadati</taxon>
        <taxon>Pseudomonadota</taxon>
        <taxon>Betaproteobacteria</taxon>
        <taxon>Neisseriales</taxon>
        <taxon>Neisseriaceae</taxon>
        <taxon>Kingella</taxon>
    </lineage>
</organism>
<dbReference type="InterPro" id="IPR036388">
    <property type="entry name" value="WH-like_DNA-bd_sf"/>
</dbReference>
<dbReference type="AlphaFoldDB" id="F0F1Q1"/>
<feature type="domain" description="HTH Mu-type" evidence="3">
    <location>
        <begin position="3"/>
        <end position="70"/>
    </location>
</feature>
<dbReference type="Gene3D" id="2.30.30.130">
    <property type="entry name" value="Transposase, Mu, C-terminal"/>
    <property type="match status" value="1"/>
</dbReference>
<name>F0F1Q1_9NEIS</name>